<gene>
    <name evidence="5" type="primary">rplY</name>
    <name evidence="5" type="synonym">ctc</name>
    <name evidence="9" type="ORF">Q4535_11510</name>
    <name evidence="8" type="ORF">QLT01_04295</name>
</gene>
<evidence type="ECO:0000313" key="8">
    <source>
        <dbReference type="EMBL" id="MDI5883577.1"/>
    </source>
</evidence>
<sequence>MKLFKLNAEVREDLGKGASRRLRRTNDFVPAIIYGADQAPTPVMIDKPSLYKAVDDEAFYSSIITLNVAGKTEKVVIRDLQRHPFKPLLTHVDFLRIDPTHKLTMNVPLHITGQEACVGVKDQDGVLHVLATDVEISCLPEALPEYLELDVSKLEVGHTLHLSDIALPEGAESVALSHGADHDTAVVNVTRPNISADAEDAAEGEEAPAAE</sequence>
<dbReference type="Pfam" id="PF01386">
    <property type="entry name" value="Ribosomal_L25p"/>
    <property type="match status" value="1"/>
</dbReference>
<dbReference type="CDD" id="cd00495">
    <property type="entry name" value="Ribosomal_L25_TL5_CTC"/>
    <property type="match status" value="1"/>
</dbReference>
<organism evidence="9 10">
    <name type="scientific">Cobetia amphilecti</name>
    <dbReference type="NCBI Taxonomy" id="1055104"/>
    <lineage>
        <taxon>Bacteria</taxon>
        <taxon>Pseudomonadati</taxon>
        <taxon>Pseudomonadota</taxon>
        <taxon>Gammaproteobacteria</taxon>
        <taxon>Oceanospirillales</taxon>
        <taxon>Halomonadaceae</taxon>
        <taxon>Cobetia</taxon>
    </lineage>
</organism>
<dbReference type="GO" id="GO:0022625">
    <property type="term" value="C:cytosolic large ribosomal subunit"/>
    <property type="evidence" value="ECO:0007669"/>
    <property type="project" value="TreeGrafter"/>
</dbReference>
<comment type="similarity">
    <text evidence="5">Belongs to the bacterial ribosomal protein bL25 family. CTC subfamily.</text>
</comment>
<dbReference type="NCBIfam" id="NF004130">
    <property type="entry name" value="PRK05618.1-5"/>
    <property type="match status" value="1"/>
</dbReference>
<name>A0AAP4X231_9GAMM</name>
<dbReference type="NCBIfam" id="NF004612">
    <property type="entry name" value="PRK05943.1"/>
    <property type="match status" value="1"/>
</dbReference>
<reference evidence="9" key="2">
    <citation type="submission" date="2023-07" db="EMBL/GenBank/DDBJ databases">
        <title>Genome content predicts the carbon catabolic preferences of heterotrophic bacteria.</title>
        <authorList>
            <person name="Gralka M."/>
        </authorList>
    </citation>
    <scope>NUCLEOTIDE SEQUENCE</scope>
    <source>
        <strain evidence="9">C2R13</strain>
    </source>
</reference>
<dbReference type="InterPro" id="IPR029751">
    <property type="entry name" value="Ribosomal_L25_dom"/>
</dbReference>
<keyword evidence="11" id="KW-1185">Reference proteome</keyword>
<evidence type="ECO:0000259" key="6">
    <source>
        <dbReference type="Pfam" id="PF01386"/>
    </source>
</evidence>
<keyword evidence="4 5" id="KW-0687">Ribonucleoprotein</keyword>
<keyword evidence="1 5" id="KW-0699">rRNA-binding</keyword>
<comment type="function">
    <text evidence="5">This is one of the proteins that binds to the 5S RNA in the ribosome where it forms part of the central protuberance.</text>
</comment>
<comment type="caution">
    <text evidence="9">The sequence shown here is derived from an EMBL/GenBank/DDBJ whole genome shotgun (WGS) entry which is preliminary data.</text>
</comment>
<evidence type="ECO:0000313" key="11">
    <source>
        <dbReference type="Proteomes" id="UP001229025"/>
    </source>
</evidence>
<evidence type="ECO:0000256" key="5">
    <source>
        <dbReference type="HAMAP-Rule" id="MF_01334"/>
    </source>
</evidence>
<reference evidence="8" key="1">
    <citation type="submission" date="2023-04" db="EMBL/GenBank/DDBJ databases">
        <authorList>
            <person name="Otstavnykh N."/>
            <person name="Seitkalieva A."/>
            <person name="Bystritskaya E."/>
        </authorList>
    </citation>
    <scope>NUCLEOTIDE SEQUENCE</scope>
    <source>
        <strain evidence="8">NRIC 0815</strain>
    </source>
</reference>
<proteinExistence type="inferred from homology"/>
<accession>A0AAP4X231</accession>
<evidence type="ECO:0000259" key="7">
    <source>
        <dbReference type="Pfam" id="PF14693"/>
    </source>
</evidence>
<dbReference type="SUPFAM" id="SSF50715">
    <property type="entry name" value="Ribosomal protein L25-like"/>
    <property type="match status" value="1"/>
</dbReference>
<comment type="subunit">
    <text evidence="5">Part of the 50S ribosomal subunit; part of the 5S rRNA/L5/L18/L25 subcomplex. Contacts the 5S rRNA. Binds to the 5S rRNA independently of L5 and L18.</text>
</comment>
<evidence type="ECO:0000256" key="1">
    <source>
        <dbReference type="ARBA" id="ARBA00022730"/>
    </source>
</evidence>
<dbReference type="InterPro" id="IPR037121">
    <property type="entry name" value="Ribosomal_bL25_C"/>
</dbReference>
<dbReference type="Proteomes" id="UP001170481">
    <property type="component" value="Unassembled WGS sequence"/>
</dbReference>
<dbReference type="HAMAP" id="MF_01336">
    <property type="entry name" value="Ribosomal_bL25"/>
    <property type="match status" value="1"/>
</dbReference>
<dbReference type="InterPro" id="IPR011035">
    <property type="entry name" value="Ribosomal_bL25/Gln-tRNA_synth"/>
</dbReference>
<dbReference type="InterPro" id="IPR020930">
    <property type="entry name" value="Ribosomal_uL5_bac-type"/>
</dbReference>
<dbReference type="EMBL" id="JAUORK010000014">
    <property type="protein sequence ID" value="MDO6672743.1"/>
    <property type="molecule type" value="Genomic_DNA"/>
</dbReference>
<dbReference type="PANTHER" id="PTHR33284">
    <property type="entry name" value="RIBOSOMAL PROTEIN L25/GLN-TRNA SYNTHETASE, ANTI-CODON-BINDING DOMAIN-CONTAINING PROTEIN"/>
    <property type="match status" value="1"/>
</dbReference>
<dbReference type="NCBIfam" id="NF004128">
    <property type="entry name" value="PRK05618.1-2"/>
    <property type="match status" value="1"/>
</dbReference>
<keyword evidence="3 5" id="KW-0689">Ribosomal protein</keyword>
<feature type="domain" description="Large ribosomal subunit protein bL25 L25" evidence="6">
    <location>
        <begin position="6"/>
        <end position="94"/>
    </location>
</feature>
<dbReference type="RefSeq" id="WP_043335898.1">
    <property type="nucleotide sequence ID" value="NZ_CANLSP010000002.1"/>
</dbReference>
<reference evidence="11" key="3">
    <citation type="submission" date="2023-07" db="EMBL/GenBank/DDBJ databases">
        <title>Genome-based characterization of strain KMM 296 and proposal for reclassification of Cobetia litoralis and Cobetia pacifica, and emended description of the species Cobetia amphilecti and Cobetia marina.</title>
        <authorList>
            <person name="Balabanova L."/>
            <person name="Nedashkovskaya O."/>
        </authorList>
    </citation>
    <scope>NUCLEOTIDE SEQUENCE [LARGE SCALE GENOMIC DNA]</scope>
    <source>
        <strain evidence="11">NRIC 0815</strain>
    </source>
</reference>
<dbReference type="GO" id="GO:0008097">
    <property type="term" value="F:5S rRNA binding"/>
    <property type="evidence" value="ECO:0007669"/>
    <property type="project" value="InterPro"/>
</dbReference>
<evidence type="ECO:0000256" key="2">
    <source>
        <dbReference type="ARBA" id="ARBA00022884"/>
    </source>
</evidence>
<keyword evidence="2 5" id="KW-0694">RNA-binding</keyword>
<protein>
    <recommendedName>
        <fullName evidence="5">Large ribosomal subunit protein bL25</fullName>
    </recommendedName>
    <alternativeName>
        <fullName evidence="5">General stress protein CTC</fullName>
    </alternativeName>
</protein>
<dbReference type="Gene3D" id="2.170.120.20">
    <property type="entry name" value="Ribosomal protein L25, beta domain"/>
    <property type="match status" value="1"/>
</dbReference>
<dbReference type="NCBIfam" id="TIGR00731">
    <property type="entry name" value="bL25_bact_ctc"/>
    <property type="match status" value="1"/>
</dbReference>
<feature type="domain" description="Large ribosomal subunit protein bL25 beta" evidence="7">
    <location>
        <begin position="102"/>
        <end position="192"/>
    </location>
</feature>
<evidence type="ECO:0000256" key="3">
    <source>
        <dbReference type="ARBA" id="ARBA00022980"/>
    </source>
</evidence>
<dbReference type="InterPro" id="IPR020057">
    <property type="entry name" value="Ribosomal_bL25_b-dom"/>
</dbReference>
<dbReference type="GO" id="GO:0006412">
    <property type="term" value="P:translation"/>
    <property type="evidence" value="ECO:0007669"/>
    <property type="project" value="UniProtKB-UniRule"/>
</dbReference>
<dbReference type="GeneID" id="97325307"/>
<dbReference type="InterPro" id="IPR020055">
    <property type="entry name" value="Ribosomal_bL25_short"/>
</dbReference>
<dbReference type="Pfam" id="PF14693">
    <property type="entry name" value="Ribosomal_TL5_C"/>
    <property type="match status" value="1"/>
</dbReference>
<evidence type="ECO:0000256" key="4">
    <source>
        <dbReference type="ARBA" id="ARBA00023274"/>
    </source>
</evidence>
<dbReference type="Proteomes" id="UP001229025">
    <property type="component" value="Unassembled WGS sequence"/>
</dbReference>
<dbReference type="InterPro" id="IPR020056">
    <property type="entry name" value="Rbsml_bL25/Gln-tRNA_synth_N"/>
</dbReference>
<reference evidence="8" key="4">
    <citation type="submission" date="2024-05" db="EMBL/GenBank/DDBJ databases">
        <title>Genome-based characterization of strain KMM 296 and proposal for reclassification of Cobetia litoralis and Cobetia pacifica, and emended description of the species Cobetia amphilecti and Cobetia marina.</title>
        <authorList>
            <person name="Balabanova L."/>
            <person name="Nedashkovskaya O."/>
        </authorList>
    </citation>
    <scope>NUCLEOTIDE SEQUENCE</scope>
    <source>
        <strain evidence="8">NRIC 0815</strain>
    </source>
</reference>
<evidence type="ECO:0000313" key="9">
    <source>
        <dbReference type="EMBL" id="MDO6672743.1"/>
    </source>
</evidence>
<dbReference type="FunFam" id="2.40.240.10:FF:000002">
    <property type="entry name" value="50S ribosomal protein L25"/>
    <property type="match status" value="1"/>
</dbReference>
<dbReference type="HAMAP" id="MF_01334">
    <property type="entry name" value="Ribosomal_bL25_CTC"/>
    <property type="match status" value="1"/>
</dbReference>
<evidence type="ECO:0000313" key="10">
    <source>
        <dbReference type="Proteomes" id="UP001170481"/>
    </source>
</evidence>
<dbReference type="Gene3D" id="2.40.240.10">
    <property type="entry name" value="Ribosomal Protein L25, Chain P"/>
    <property type="match status" value="1"/>
</dbReference>
<dbReference type="InterPro" id="IPR001021">
    <property type="entry name" value="Ribosomal_bL25_long"/>
</dbReference>
<dbReference type="AlphaFoldDB" id="A0AAP4X231"/>
<dbReference type="PANTHER" id="PTHR33284:SF1">
    <property type="entry name" value="RIBOSOMAL PROTEIN L25_GLN-TRNA SYNTHETASE, ANTI-CODON-BINDING DOMAIN-CONTAINING PROTEIN"/>
    <property type="match status" value="1"/>
</dbReference>
<dbReference type="GO" id="GO:0003735">
    <property type="term" value="F:structural constituent of ribosome"/>
    <property type="evidence" value="ECO:0007669"/>
    <property type="project" value="InterPro"/>
</dbReference>
<dbReference type="EMBL" id="JASCSA010000002">
    <property type="protein sequence ID" value="MDI5883577.1"/>
    <property type="molecule type" value="Genomic_DNA"/>
</dbReference>